<evidence type="ECO:0008006" key="4">
    <source>
        <dbReference type="Google" id="ProtNLM"/>
    </source>
</evidence>
<evidence type="ECO:0000256" key="1">
    <source>
        <dbReference type="SAM" id="MobiDB-lite"/>
    </source>
</evidence>
<evidence type="ECO:0000313" key="2">
    <source>
        <dbReference type="EMBL" id="RAR15769.1"/>
    </source>
</evidence>
<sequence length="604" mass="69456">MDHQPRDQHPPEPQDTQRASSSTSQNQFPRMATESSSCIESLPNELLNQVTRYAVLEGVPIRTLRLVNKQFRDCAQSRLIESLQAKTWDLRNPDDLCYLEEMGKVDALTKAITSLRFTCCYELWHDDKDYIFSEATRRKFGPRTREREREGPHRWNDTRTVPGLLRMQSIAQQELEASGYDAAISDRNLRRVADSAGFMLDETDEDMMKRIAFRDIVRPEMYTLWAEMKATNDEVFGDIWTFPLSARPLYGTDYDIVSKYVLNKESFIGRIAETLAPFKNLDTVGYYEPHQVSRRYENIFAINNLTKINWETKDTREEKAAYDSLQIGLDLLLRALQRGKIQPKAFALPSPAFNLECFTTTASPQLIHNALKATHQLRISQISDRHLTLMGIGDRREGLASLTRTPKNHTEICLTHDNFPLLRDLVVNMRFDMESRTPSAPTAADNSQPVSEPAHLEHLTMRYNPANTASAYLLLRKPEFINRFDLHLRHLTVVNALHGNWNALLKNLAKMLLDSLDVCVEPSVYENVWENEVEFGDNGLVCVDDLFLAAAKECTVQPEWVMDLVKDVWREQDMAVERLLEDSDEEGEFEWNVDSDGEVEATEE</sequence>
<reference evidence="3" key="1">
    <citation type="submission" date="2018-05" db="EMBL/GenBank/DDBJ databases">
        <title>Draft genome sequence of Stemphylium lycopersici strain CIDEFI 213.</title>
        <authorList>
            <person name="Medina R."/>
            <person name="Franco M.E.E."/>
            <person name="Lucentini C.G."/>
            <person name="Saparrat M.C.N."/>
            <person name="Balatti P.A."/>
        </authorList>
    </citation>
    <scope>NUCLEOTIDE SEQUENCE [LARGE SCALE GENOMIC DNA]</scope>
    <source>
        <strain evidence="3">CIDEFI 213</strain>
    </source>
</reference>
<dbReference type="OrthoDB" id="3680030at2759"/>
<dbReference type="EMBL" id="QGDH01000008">
    <property type="protein sequence ID" value="RAR15769.1"/>
    <property type="molecule type" value="Genomic_DNA"/>
</dbReference>
<proteinExistence type="predicted"/>
<feature type="region of interest" description="Disordered" evidence="1">
    <location>
        <begin position="582"/>
        <end position="604"/>
    </location>
</feature>
<dbReference type="Proteomes" id="UP000249619">
    <property type="component" value="Unassembled WGS sequence"/>
</dbReference>
<gene>
    <name evidence="2" type="ORF">DDE83_000784</name>
</gene>
<feature type="compositionally biased region" description="Basic and acidic residues" evidence="1">
    <location>
        <begin position="1"/>
        <end position="12"/>
    </location>
</feature>
<dbReference type="AlphaFoldDB" id="A0A364NEP5"/>
<comment type="caution">
    <text evidence="2">The sequence shown here is derived from an EMBL/GenBank/DDBJ whole genome shotgun (WGS) entry which is preliminary data.</text>
</comment>
<keyword evidence="3" id="KW-1185">Reference proteome</keyword>
<accession>A0A364NEP5</accession>
<protein>
    <recommendedName>
        <fullName evidence="4">F-box domain-containing protein</fullName>
    </recommendedName>
</protein>
<organism evidence="2 3">
    <name type="scientific">Stemphylium lycopersici</name>
    <name type="common">Tomato gray leaf spot disease fungus</name>
    <name type="synonym">Thyrospora lycopersici</name>
    <dbReference type="NCBI Taxonomy" id="183478"/>
    <lineage>
        <taxon>Eukaryota</taxon>
        <taxon>Fungi</taxon>
        <taxon>Dikarya</taxon>
        <taxon>Ascomycota</taxon>
        <taxon>Pezizomycotina</taxon>
        <taxon>Dothideomycetes</taxon>
        <taxon>Pleosporomycetidae</taxon>
        <taxon>Pleosporales</taxon>
        <taxon>Pleosporineae</taxon>
        <taxon>Pleosporaceae</taxon>
        <taxon>Stemphylium</taxon>
    </lineage>
</organism>
<evidence type="ECO:0000313" key="3">
    <source>
        <dbReference type="Proteomes" id="UP000249619"/>
    </source>
</evidence>
<name>A0A364NEP5_STELY</name>
<feature type="region of interest" description="Disordered" evidence="1">
    <location>
        <begin position="1"/>
        <end position="34"/>
    </location>
</feature>
<feature type="compositionally biased region" description="Polar residues" evidence="1">
    <location>
        <begin position="14"/>
        <end position="34"/>
    </location>
</feature>